<dbReference type="RefSeq" id="WP_016622437.1">
    <property type="nucleotide sequence ID" value="NZ_AP025272.1"/>
</dbReference>
<dbReference type="PANTHER" id="PTHR13696:SF99">
    <property type="entry name" value="COBYRINIC ACID AC-DIAMIDE SYNTHASE"/>
    <property type="match status" value="1"/>
</dbReference>
<accession>A0AAW7KF59</accession>
<proteinExistence type="predicted"/>
<evidence type="ECO:0000313" key="2">
    <source>
        <dbReference type="EMBL" id="MDN3193424.1"/>
    </source>
</evidence>
<name>A0AAW7KF59_ENTFL</name>
<evidence type="ECO:0000313" key="3">
    <source>
        <dbReference type="Proteomes" id="UP001173174"/>
    </source>
</evidence>
<evidence type="ECO:0000259" key="1">
    <source>
        <dbReference type="Pfam" id="PF13614"/>
    </source>
</evidence>
<dbReference type="Pfam" id="PF13614">
    <property type="entry name" value="AAA_31"/>
    <property type="match status" value="1"/>
</dbReference>
<dbReference type="InterPro" id="IPR027417">
    <property type="entry name" value="P-loop_NTPase"/>
</dbReference>
<dbReference type="EMBL" id="JAREWH010000016">
    <property type="protein sequence ID" value="MDN3193424.1"/>
    <property type="molecule type" value="Genomic_DNA"/>
</dbReference>
<sequence length="272" mass="30871">MTSTYVVGNFKGGVGKTKIVTMLAFDNALIKNKKTLVLDMDPQGNASQTLARTANIEHIDKTITDGIQEMSLKNCITPIMENLDLIACDTSFRSFTKFVIKSYESELEQVSVIKKLLEPIKEQYDTIFIDVPPTISEYSDNAMVAADYSIIAFQTQEESFEGVRKYIGYQNFMVDRYNIDLQVVGIIACMLKPDSTIDNKIMNEAKEEYDSAVLDTVITYQERLKGYSTDGIHLFVHKNGNYDQWDFKAHSVFINLLNEIEARTDFLLEGIE</sequence>
<dbReference type="InterPro" id="IPR025669">
    <property type="entry name" value="AAA_dom"/>
</dbReference>
<dbReference type="Gene3D" id="3.40.50.300">
    <property type="entry name" value="P-loop containing nucleotide triphosphate hydrolases"/>
    <property type="match status" value="1"/>
</dbReference>
<reference evidence="2" key="1">
    <citation type="journal article" date="2023" name="Pathogens">
        <title>Prevalence of Enterococcus spp. and the Whole-Genome Characteristics of Enterococcus faecium and Enterococcus faecalis Strains Isolated from Free-Living Birds in Poland.</title>
        <authorList>
            <person name="Kwit R."/>
            <person name="Zajac M."/>
            <person name="Smialowska-Weglinska A."/>
            <person name="Skarzynska M."/>
            <person name="Bomba A."/>
            <person name="Lalak A."/>
            <person name="Skrzypiec E."/>
            <person name="Wojdat D."/>
            <person name="Koza W."/>
            <person name="Mikos-Wojewoda E."/>
            <person name="Pasim P."/>
            <person name="Skora M."/>
            <person name="Polak M."/>
            <person name="Wiacek J."/>
            <person name="Wasyl D."/>
        </authorList>
    </citation>
    <scope>NUCLEOTIDE SEQUENCE</scope>
    <source>
        <strain evidence="2">691B_2</strain>
    </source>
</reference>
<comment type="caution">
    <text evidence="2">The sequence shown here is derived from an EMBL/GenBank/DDBJ whole genome shotgun (WGS) entry which is preliminary data.</text>
</comment>
<dbReference type="SUPFAM" id="SSF52540">
    <property type="entry name" value="P-loop containing nucleoside triphosphate hydrolases"/>
    <property type="match status" value="1"/>
</dbReference>
<reference evidence="2" key="2">
    <citation type="submission" date="2023-03" db="EMBL/GenBank/DDBJ databases">
        <authorList>
            <person name="Zajac M."/>
            <person name="Kwit R."/>
            <person name="Wasyl D."/>
        </authorList>
    </citation>
    <scope>NUCLEOTIDE SEQUENCE</scope>
    <source>
        <strain evidence="2">691B_2</strain>
    </source>
</reference>
<dbReference type="AlphaFoldDB" id="A0AAW7KF59"/>
<protein>
    <submittedName>
        <fullName evidence="2">ParA family protein</fullName>
    </submittedName>
</protein>
<dbReference type="InterPro" id="IPR050678">
    <property type="entry name" value="DNA_Partitioning_ATPase"/>
</dbReference>
<feature type="domain" description="AAA" evidence="1">
    <location>
        <begin position="6"/>
        <end position="183"/>
    </location>
</feature>
<dbReference type="Proteomes" id="UP001173174">
    <property type="component" value="Unassembled WGS sequence"/>
</dbReference>
<organism evidence="2 3">
    <name type="scientific">Enterococcus faecalis</name>
    <name type="common">Streptococcus faecalis</name>
    <dbReference type="NCBI Taxonomy" id="1351"/>
    <lineage>
        <taxon>Bacteria</taxon>
        <taxon>Bacillati</taxon>
        <taxon>Bacillota</taxon>
        <taxon>Bacilli</taxon>
        <taxon>Lactobacillales</taxon>
        <taxon>Enterococcaceae</taxon>
        <taxon>Enterococcus</taxon>
    </lineage>
</organism>
<dbReference type="PANTHER" id="PTHR13696">
    <property type="entry name" value="P-LOOP CONTAINING NUCLEOSIDE TRIPHOSPHATE HYDROLASE"/>
    <property type="match status" value="1"/>
</dbReference>
<gene>
    <name evidence="2" type="ORF">P0E79_13080</name>
</gene>
<dbReference type="CDD" id="cd02042">
    <property type="entry name" value="ParAB_family"/>
    <property type="match status" value="1"/>
</dbReference>